<dbReference type="Pfam" id="PF18915">
    <property type="entry name" value="DUF5667"/>
    <property type="match status" value="1"/>
</dbReference>
<proteinExistence type="predicted"/>
<reference evidence="4 5" key="1">
    <citation type="submission" date="2020-08" db="EMBL/GenBank/DDBJ databases">
        <title>Sequencing the genomes of 1000 actinobacteria strains.</title>
        <authorList>
            <person name="Klenk H.-P."/>
        </authorList>
    </citation>
    <scope>NUCLEOTIDE SEQUENCE [LARGE SCALE GENOMIC DNA]</scope>
    <source>
        <strain evidence="4 5">DSM 44786</strain>
    </source>
</reference>
<feature type="region of interest" description="Disordered" evidence="1">
    <location>
        <begin position="277"/>
        <end position="390"/>
    </location>
</feature>
<evidence type="ECO:0000256" key="1">
    <source>
        <dbReference type="SAM" id="MobiDB-lite"/>
    </source>
</evidence>
<protein>
    <recommendedName>
        <fullName evidence="3">DUF5667 domain-containing protein</fullName>
    </recommendedName>
</protein>
<dbReference type="Proteomes" id="UP000573327">
    <property type="component" value="Unassembled WGS sequence"/>
</dbReference>
<evidence type="ECO:0000256" key="2">
    <source>
        <dbReference type="SAM" id="Phobius"/>
    </source>
</evidence>
<feature type="transmembrane region" description="Helical" evidence="2">
    <location>
        <begin position="110"/>
        <end position="130"/>
    </location>
</feature>
<sequence>MTANMLEHRRARAFAEALEAHRTEPHQGDRRPDSGQPGGSTAMAELLSMADALGALPEPELSTEARTLQRAQLMAAFERDWTGSPAARVPQQRRHRAVRSGARLRWGRRLAIGGLVAGVAVGSFAGAAAASSNALPGDTLYGMKRGLEDLRLSWAGSDTEVGALLLDQASTRLEEAQGLLGRADTGTTLSPATVEQVRRALDDMHAEAVKGRELLRSVYRSNGSLDPMRKLAGFADGEDDRWAAVKGQLPAQLTGQASKVNELFDEMTEDVAPLQLAPPAAKGNTPAAPGGAPQSAGGAAASPAAGTGSADRPRTEPGRPNSGTGQGAATPSGKASPGLLDKLLPGGLTGGGSASPAAGTPERAAEAPAPDAGTTTQDQPPTQELRIPALIPGLLPEISLG</sequence>
<dbReference type="AlphaFoldDB" id="A0A7W7SDP8"/>
<accession>A0A7W7SDP8</accession>
<keyword evidence="2" id="KW-0472">Membrane</keyword>
<evidence type="ECO:0000259" key="3">
    <source>
        <dbReference type="Pfam" id="PF18915"/>
    </source>
</evidence>
<feature type="region of interest" description="Disordered" evidence="1">
    <location>
        <begin position="20"/>
        <end position="41"/>
    </location>
</feature>
<dbReference type="EMBL" id="JACHJR010000001">
    <property type="protein sequence ID" value="MBB4948545.1"/>
    <property type="molecule type" value="Genomic_DNA"/>
</dbReference>
<evidence type="ECO:0000313" key="5">
    <source>
        <dbReference type="Proteomes" id="UP000573327"/>
    </source>
</evidence>
<feature type="compositionally biased region" description="Low complexity" evidence="1">
    <location>
        <begin position="336"/>
        <end position="346"/>
    </location>
</feature>
<name>A0A7W7SDP8_9ACTN</name>
<feature type="compositionally biased region" description="Low complexity" evidence="1">
    <location>
        <begin position="286"/>
        <end position="310"/>
    </location>
</feature>
<comment type="caution">
    <text evidence="4">The sequence shown here is derived from an EMBL/GenBank/DDBJ whole genome shotgun (WGS) entry which is preliminary data.</text>
</comment>
<dbReference type="RefSeq" id="WP_184918277.1">
    <property type="nucleotide sequence ID" value="NZ_JACHJR010000001.1"/>
</dbReference>
<keyword evidence="5" id="KW-1185">Reference proteome</keyword>
<keyword evidence="2" id="KW-1133">Transmembrane helix</keyword>
<keyword evidence="2" id="KW-0812">Transmembrane</keyword>
<gene>
    <name evidence="4" type="ORF">F4556_004080</name>
</gene>
<feature type="compositionally biased region" description="Low complexity" evidence="1">
    <location>
        <begin position="354"/>
        <end position="376"/>
    </location>
</feature>
<dbReference type="InterPro" id="IPR043725">
    <property type="entry name" value="DUF5667"/>
</dbReference>
<feature type="domain" description="DUF5667" evidence="3">
    <location>
        <begin position="134"/>
        <end position="204"/>
    </location>
</feature>
<evidence type="ECO:0000313" key="4">
    <source>
        <dbReference type="EMBL" id="MBB4948545.1"/>
    </source>
</evidence>
<feature type="compositionally biased region" description="Basic and acidic residues" evidence="1">
    <location>
        <begin position="20"/>
        <end position="33"/>
    </location>
</feature>
<organism evidence="4 5">
    <name type="scientific">Kitasatospora gansuensis</name>
    <dbReference type="NCBI Taxonomy" id="258050"/>
    <lineage>
        <taxon>Bacteria</taxon>
        <taxon>Bacillati</taxon>
        <taxon>Actinomycetota</taxon>
        <taxon>Actinomycetes</taxon>
        <taxon>Kitasatosporales</taxon>
        <taxon>Streptomycetaceae</taxon>
        <taxon>Kitasatospora</taxon>
    </lineage>
</organism>